<feature type="compositionally biased region" description="Low complexity" evidence="3">
    <location>
        <begin position="235"/>
        <end position="252"/>
    </location>
</feature>
<sequence length="695" mass="72172">MADLDGEPLADASATSVAAPEVSSVPRSSPKGDTTSPALPETSSFPDDTEDGEAIDEPPSGTVATMRKRERESMEGGATPTPTGSEADESRITHTAKKNRLQPGDSPRASSIDGQDLDDDLLPGDEDEERASPSTPPETVLAPPIGGYSAQSSHNSQQTLLQQQRESLQETRKVASIRQKVGRMTTNDSLRAATLQTAAAPDEAGQEDDGAKTPTGVGSPKAATADSGSSPRPVAETVVAAPAPLTAANLAERTAAERSAADLDAAKSRSVSPKSPRSQPTFASFSGASSPFSQVPTTSKTSLGAADSSLAKVPPAAVPVFTSASLPLVTPEAPSPASSVRVEVASEAPGLSRQNSLQPASSPSTAGARISKLDKPSASVASKSPEPLAVPPPTPATNKTDLSNSQSPTLAIKPLSGIAERGANAASPTPSTSSSTSMGFGAFSGGSGFAAAKPTPAKPSSGFGGFSSSASPFGATPSKSFGTTSADIAGPSSTLTPSMRKMNDPSSKRTFGQIIRDGSPAEDGASTEDARKRLFSEQSSFTGEEEEFVMHTARCKLFIMDEGNWRERGVGTLKVLNKMEDATAHLTYRLVMRAEGVFRLLLNMPLFKGMSCELAQEKFIRFSGLDQGKMRSFTLRLGTAAAAQSLYKVISARAATKVLRKYAMTVTHGLLSNCSVARRLLCFWFCDIGDNNVVL</sequence>
<protein>
    <recommendedName>
        <fullName evidence="4">RanBD1 domain-containing protein</fullName>
    </recommendedName>
</protein>
<feature type="compositionally biased region" description="Acidic residues" evidence="3">
    <location>
        <begin position="115"/>
        <end position="129"/>
    </location>
</feature>
<dbReference type="OrthoDB" id="185618at2759"/>
<keyword evidence="2" id="KW-0539">Nucleus</keyword>
<feature type="region of interest" description="Disordered" evidence="3">
    <location>
        <begin position="478"/>
        <end position="528"/>
    </location>
</feature>
<dbReference type="SMART" id="SM00160">
    <property type="entry name" value="RanBD"/>
    <property type="match status" value="1"/>
</dbReference>
<dbReference type="PROSITE" id="PS50196">
    <property type="entry name" value="RANBD1"/>
    <property type="match status" value="1"/>
</dbReference>
<feature type="compositionally biased region" description="Acidic residues" evidence="3">
    <location>
        <begin position="47"/>
        <end position="56"/>
    </location>
</feature>
<dbReference type="SUPFAM" id="SSF50729">
    <property type="entry name" value="PH domain-like"/>
    <property type="match status" value="1"/>
</dbReference>
<dbReference type="PANTHER" id="PTHR23138">
    <property type="entry name" value="RAN BINDING PROTEIN"/>
    <property type="match status" value="1"/>
</dbReference>
<dbReference type="EMBL" id="BABT02000062">
    <property type="protein sequence ID" value="GAA95471.1"/>
    <property type="molecule type" value="Genomic_DNA"/>
</dbReference>
<evidence type="ECO:0000256" key="3">
    <source>
        <dbReference type="SAM" id="MobiDB-lite"/>
    </source>
</evidence>
<accession>G7DY11</accession>
<dbReference type="AlphaFoldDB" id="G7DY11"/>
<feature type="compositionally biased region" description="Polar residues" evidence="3">
    <location>
        <begin position="352"/>
        <end position="365"/>
    </location>
</feature>
<feature type="compositionally biased region" description="Low complexity" evidence="3">
    <location>
        <begin position="449"/>
        <end position="464"/>
    </location>
</feature>
<dbReference type="Gene3D" id="2.30.29.30">
    <property type="entry name" value="Pleckstrin-homology domain (PH domain)/Phosphotyrosine-binding domain (PTB)"/>
    <property type="match status" value="1"/>
</dbReference>
<feature type="compositionally biased region" description="Polar residues" evidence="3">
    <location>
        <begin position="479"/>
        <end position="497"/>
    </location>
</feature>
<feature type="compositionally biased region" description="Polar residues" evidence="3">
    <location>
        <begin position="149"/>
        <end position="166"/>
    </location>
</feature>
<feature type="region of interest" description="Disordered" evidence="3">
    <location>
        <begin position="1"/>
        <end position="304"/>
    </location>
</feature>
<dbReference type="HOGENOM" id="CLU_396415_0_0_1"/>
<evidence type="ECO:0000256" key="2">
    <source>
        <dbReference type="ARBA" id="ARBA00023242"/>
    </source>
</evidence>
<dbReference type="STRING" id="764103.G7DY11"/>
<dbReference type="InterPro" id="IPR000156">
    <property type="entry name" value="Ran_bind_dom"/>
</dbReference>
<reference evidence="5 6" key="2">
    <citation type="journal article" date="2012" name="Open Biol.">
        <title>Characteristics of nucleosomes and linker DNA regions on the genome of the basidiomycete Mixia osmundae revealed by mono- and dinucleosome mapping.</title>
        <authorList>
            <person name="Nishida H."/>
            <person name="Kondo S."/>
            <person name="Matsumoto T."/>
            <person name="Suzuki Y."/>
            <person name="Yoshikawa H."/>
            <person name="Taylor T.D."/>
            <person name="Sugiyama J."/>
        </authorList>
    </citation>
    <scope>NUCLEOTIDE SEQUENCE [LARGE SCALE GENOMIC DNA]</scope>
    <source>
        <strain evidence="6">CBS 9802 / IAM 14324 / JCM 22182 / KY 12970</strain>
    </source>
</reference>
<dbReference type="CDD" id="cd13180">
    <property type="entry name" value="RanBD_RanBP3"/>
    <property type="match status" value="1"/>
</dbReference>
<organism evidence="5 6">
    <name type="scientific">Mixia osmundae (strain CBS 9802 / IAM 14324 / JCM 22182 / KY 12970)</name>
    <dbReference type="NCBI Taxonomy" id="764103"/>
    <lineage>
        <taxon>Eukaryota</taxon>
        <taxon>Fungi</taxon>
        <taxon>Dikarya</taxon>
        <taxon>Basidiomycota</taxon>
        <taxon>Pucciniomycotina</taxon>
        <taxon>Mixiomycetes</taxon>
        <taxon>Mixiales</taxon>
        <taxon>Mixiaceae</taxon>
        <taxon>Mixia</taxon>
    </lineage>
</organism>
<evidence type="ECO:0000259" key="4">
    <source>
        <dbReference type="PROSITE" id="PS50196"/>
    </source>
</evidence>
<feature type="compositionally biased region" description="Polar residues" evidence="3">
    <location>
        <begin position="398"/>
        <end position="409"/>
    </location>
</feature>
<reference evidence="5 6" key="1">
    <citation type="journal article" date="2011" name="J. Gen. Appl. Microbiol.">
        <title>Draft genome sequencing of the enigmatic basidiomycete Mixia osmundae.</title>
        <authorList>
            <person name="Nishida H."/>
            <person name="Nagatsuka Y."/>
            <person name="Sugiyama J."/>
        </authorList>
    </citation>
    <scope>NUCLEOTIDE SEQUENCE [LARGE SCALE GENOMIC DNA]</scope>
    <source>
        <strain evidence="6">CBS 9802 / IAM 14324 / JCM 22182 / KY 12970</strain>
    </source>
</reference>
<evidence type="ECO:0000256" key="1">
    <source>
        <dbReference type="ARBA" id="ARBA00004123"/>
    </source>
</evidence>
<keyword evidence="6" id="KW-1185">Reference proteome</keyword>
<dbReference type="GO" id="GO:0005634">
    <property type="term" value="C:nucleus"/>
    <property type="evidence" value="ECO:0007669"/>
    <property type="project" value="UniProtKB-SubCell"/>
</dbReference>
<comment type="caution">
    <text evidence="5">The sequence shown here is derived from an EMBL/GenBank/DDBJ whole genome shotgun (WGS) entry which is preliminary data.</text>
</comment>
<feature type="compositionally biased region" description="Polar residues" evidence="3">
    <location>
        <begin position="184"/>
        <end position="197"/>
    </location>
</feature>
<comment type="subcellular location">
    <subcellularLocation>
        <location evidence="1">Nucleus</location>
    </subcellularLocation>
</comment>
<feature type="compositionally biased region" description="Basic and acidic residues" evidence="3">
    <location>
        <begin position="254"/>
        <end position="267"/>
    </location>
</feature>
<feature type="region of interest" description="Disordered" evidence="3">
    <location>
        <begin position="327"/>
        <end position="464"/>
    </location>
</feature>
<dbReference type="InterPro" id="IPR045255">
    <property type="entry name" value="RanBP1-like"/>
</dbReference>
<evidence type="ECO:0000313" key="6">
    <source>
        <dbReference type="Proteomes" id="UP000009131"/>
    </source>
</evidence>
<evidence type="ECO:0000313" key="5">
    <source>
        <dbReference type="EMBL" id="GAA95471.1"/>
    </source>
</evidence>
<feature type="compositionally biased region" description="Polar residues" evidence="3">
    <location>
        <begin position="25"/>
        <end position="46"/>
    </location>
</feature>
<dbReference type="Pfam" id="PF00638">
    <property type="entry name" value="Ran_BP1"/>
    <property type="match status" value="1"/>
</dbReference>
<proteinExistence type="predicted"/>
<dbReference type="eggNOG" id="KOG0866">
    <property type="taxonomic scope" value="Eukaryota"/>
</dbReference>
<feature type="domain" description="RanBD1" evidence="4">
    <location>
        <begin position="542"/>
        <end position="611"/>
    </location>
</feature>
<name>G7DY11_MIXOS</name>
<gene>
    <name evidence="5" type="primary">Mo02125</name>
    <name evidence="5" type="ORF">E5Q_02125</name>
</gene>
<feature type="compositionally biased region" description="Low complexity" evidence="3">
    <location>
        <begin position="268"/>
        <end position="293"/>
    </location>
</feature>
<dbReference type="InParanoid" id="G7DY11"/>
<dbReference type="PANTHER" id="PTHR23138:SF142">
    <property type="entry name" value="RAN-BINDING PROTEIN 3B-RELATED"/>
    <property type="match status" value="1"/>
</dbReference>
<feature type="compositionally biased region" description="Low complexity" evidence="3">
    <location>
        <begin position="422"/>
        <end position="441"/>
    </location>
</feature>
<dbReference type="Proteomes" id="UP000009131">
    <property type="component" value="Unassembled WGS sequence"/>
</dbReference>
<dbReference type="InterPro" id="IPR011993">
    <property type="entry name" value="PH-like_dom_sf"/>
</dbReference>